<accession>M1P0M7</accession>
<dbReference type="KEGG" id="dsf:UWK_00470"/>
<dbReference type="RefSeq" id="WP_015402751.1">
    <property type="nucleotide sequence ID" value="NC_020304.1"/>
</dbReference>
<evidence type="ECO:0000256" key="1">
    <source>
        <dbReference type="SAM" id="MobiDB-lite"/>
    </source>
</evidence>
<protein>
    <submittedName>
        <fullName evidence="2">Uncharacterized protein</fullName>
    </submittedName>
</protein>
<feature type="region of interest" description="Disordered" evidence="1">
    <location>
        <begin position="30"/>
        <end position="50"/>
    </location>
</feature>
<keyword evidence="3" id="KW-1185">Reference proteome</keyword>
<dbReference type="Proteomes" id="UP000011721">
    <property type="component" value="Chromosome"/>
</dbReference>
<reference evidence="3" key="1">
    <citation type="journal article" date="2013" name="Stand. Genomic Sci.">
        <title>Complete genome sequence of Desulfocapsa sulfexigens, a marine deltaproteobacterium specialized in disproportionating inorganic sulfur compounds.</title>
        <authorList>
            <person name="Finster K.W."/>
            <person name="Kjeldsen K.U."/>
            <person name="Kube M."/>
            <person name="Reinhardt R."/>
            <person name="Mussmann M."/>
            <person name="Amann R."/>
            <person name="Schreiber L."/>
        </authorList>
    </citation>
    <scope>NUCLEOTIDE SEQUENCE [LARGE SCALE GENOMIC DNA]</scope>
    <source>
        <strain evidence="3">DSM 10523 / SB164P1</strain>
    </source>
</reference>
<sequence length="324" mass="34233">MSITDTATGLSPYTTIPQLNNTLTTAAEQTQAVSSVEGDSSGVANDSGSQNEALSSFEAVLSKLLPGTGGSGDKVNEEQLFSALLEERLTTLKGPELAATYSQYFEENKSQMTTADGYVPVETAAREALRSLVADGSLTTEEAEEIHAQAFQAAQIDDNKGALYDSFGTTMAVTLVEMAMRSSSAMMASFDSGELEAGRLSLDFLQESGPAQFNSANSISASNESAEFVGGDGFLFKPVSEKNGNLVVLLPATMSGQIKDVSLVDNSGQTIETGDAFEDFEDGRPVFRFDQAGGSYPSNITVTVTMIDGSEKQYNIANPGQRYA</sequence>
<proteinExistence type="predicted"/>
<dbReference type="EMBL" id="CP003985">
    <property type="protein sequence ID" value="AGF77053.1"/>
    <property type="molecule type" value="Genomic_DNA"/>
</dbReference>
<evidence type="ECO:0000313" key="2">
    <source>
        <dbReference type="EMBL" id="AGF77053.1"/>
    </source>
</evidence>
<dbReference type="HOGENOM" id="CLU_857202_0_0_7"/>
<name>M1P0M7_DESSD</name>
<evidence type="ECO:0000313" key="3">
    <source>
        <dbReference type="Proteomes" id="UP000011721"/>
    </source>
</evidence>
<organism evidence="2 3">
    <name type="scientific">Desulfocapsa sulfexigens (strain DSM 10523 / SB164P1)</name>
    <dbReference type="NCBI Taxonomy" id="1167006"/>
    <lineage>
        <taxon>Bacteria</taxon>
        <taxon>Pseudomonadati</taxon>
        <taxon>Thermodesulfobacteriota</taxon>
        <taxon>Desulfobulbia</taxon>
        <taxon>Desulfobulbales</taxon>
        <taxon>Desulfocapsaceae</taxon>
        <taxon>Desulfocapsa</taxon>
    </lineage>
</organism>
<dbReference type="AlphaFoldDB" id="M1P0M7"/>
<gene>
    <name evidence="2" type="ordered locus">UWK_00470</name>
</gene>